<evidence type="ECO:0000256" key="1">
    <source>
        <dbReference type="ARBA" id="ARBA00001946"/>
    </source>
</evidence>
<protein>
    <recommendedName>
        <fullName evidence="5">Nudix hydrolase domain-containing protein</fullName>
    </recommendedName>
</protein>
<dbReference type="Gene3D" id="3.90.79.10">
    <property type="entry name" value="Nucleoside Triphosphate Pyrophosphohydrolase"/>
    <property type="match status" value="1"/>
</dbReference>
<keyword evidence="2" id="KW-0479">Metal-binding</keyword>
<dbReference type="eggNOG" id="COG1051">
    <property type="taxonomic scope" value="Bacteria"/>
</dbReference>
<dbReference type="InterPro" id="IPR047198">
    <property type="entry name" value="DDP-like_NUDIX"/>
</dbReference>
<dbReference type="OrthoDB" id="7066910at2"/>
<evidence type="ECO:0000256" key="2">
    <source>
        <dbReference type="ARBA" id="ARBA00022723"/>
    </source>
</evidence>
<organism evidence="6 7">
    <name type="scientific">Salipiger bermudensis (strain DSM 26914 / JCM 13377 / KCTC 12554 / HTCC2601)</name>
    <name type="common">Pelagibaca bermudensis</name>
    <dbReference type="NCBI Taxonomy" id="314265"/>
    <lineage>
        <taxon>Bacteria</taxon>
        <taxon>Pseudomonadati</taxon>
        <taxon>Pseudomonadota</taxon>
        <taxon>Alphaproteobacteria</taxon>
        <taxon>Rhodobacterales</taxon>
        <taxon>Roseobacteraceae</taxon>
        <taxon>Salipiger</taxon>
    </lineage>
</organism>
<reference evidence="6 7" key="1">
    <citation type="journal article" date="2010" name="J. Bacteriol.">
        <title>Genome sequences of Pelagibaca bermudensis HTCC2601T and Maritimibacter alkaliphilus HTCC2654T, the type strains of two marine Roseobacter genera.</title>
        <authorList>
            <person name="Thrash J.C."/>
            <person name="Cho J.C."/>
            <person name="Ferriera S."/>
            <person name="Johnson J."/>
            <person name="Vergin K.L."/>
            <person name="Giovannoni S.J."/>
        </authorList>
    </citation>
    <scope>NUCLEOTIDE SEQUENCE [LARGE SCALE GENOMIC DNA]</scope>
    <source>
        <strain evidence="7">DSM 26914 / JCM 13377 / KCTC 12554 / HTCC2601</strain>
    </source>
</reference>
<dbReference type="PANTHER" id="PTHR12629">
    <property type="entry name" value="DIPHOSPHOINOSITOL POLYPHOSPHATE PHOSPHOHYDROLASE"/>
    <property type="match status" value="1"/>
</dbReference>
<evidence type="ECO:0000256" key="4">
    <source>
        <dbReference type="ARBA" id="ARBA00022842"/>
    </source>
</evidence>
<dbReference type="AlphaFoldDB" id="Q0FMZ5"/>
<dbReference type="EMBL" id="AATQ01000025">
    <property type="protein sequence ID" value="EAU45507.1"/>
    <property type="molecule type" value="Genomic_DNA"/>
</dbReference>
<dbReference type="RefSeq" id="WP_007797479.1">
    <property type="nucleotide sequence ID" value="NZ_DS022276.1"/>
</dbReference>
<dbReference type="Pfam" id="PF00293">
    <property type="entry name" value="NUDIX"/>
    <property type="match status" value="1"/>
</dbReference>
<sequence length="153" mass="17649">MPNASVRKVLKTPRIKKIRRLQYAALCYRLNGGKVQILMITSHSGHRWTIPKGWPMSGRKPEETAAREAWEEAGVKGKATDNCIGGFAYRKRSNPQPHFALVFPVKVRKLEKRFPERGERKRRWVSRRKAASMVKEKELAKLLERFDPAALGR</sequence>
<dbReference type="GeneID" id="92504757"/>
<dbReference type="GO" id="GO:0046872">
    <property type="term" value="F:metal ion binding"/>
    <property type="evidence" value="ECO:0007669"/>
    <property type="project" value="UniProtKB-KW"/>
</dbReference>
<keyword evidence="7" id="KW-1185">Reference proteome</keyword>
<dbReference type="InterPro" id="IPR000086">
    <property type="entry name" value="NUDIX_hydrolase_dom"/>
</dbReference>
<dbReference type="Proteomes" id="UP000006230">
    <property type="component" value="Unassembled WGS sequence"/>
</dbReference>
<comment type="cofactor">
    <cofactor evidence="1">
        <name>Mg(2+)</name>
        <dbReference type="ChEBI" id="CHEBI:18420"/>
    </cofactor>
</comment>
<name>Q0FMZ5_SALBH</name>
<dbReference type="InterPro" id="IPR015797">
    <property type="entry name" value="NUDIX_hydrolase-like_dom_sf"/>
</dbReference>
<keyword evidence="3" id="KW-0378">Hydrolase</keyword>
<gene>
    <name evidence="6" type="ORF">R2601_17933</name>
</gene>
<dbReference type="STRING" id="314265.R2601_17933"/>
<dbReference type="PANTHER" id="PTHR12629:SF0">
    <property type="entry name" value="DIPHOSPHOINOSITOL-POLYPHOSPHATE DIPHOSPHATASE"/>
    <property type="match status" value="1"/>
</dbReference>
<keyword evidence="4" id="KW-0460">Magnesium</keyword>
<dbReference type="CDD" id="cd04666">
    <property type="entry name" value="NUDIX_DIPP2_like_Nudt4"/>
    <property type="match status" value="1"/>
</dbReference>
<accession>Q0FMZ5</accession>
<evidence type="ECO:0000313" key="6">
    <source>
        <dbReference type="EMBL" id="EAU45507.1"/>
    </source>
</evidence>
<feature type="domain" description="Nudix hydrolase" evidence="5">
    <location>
        <begin position="20"/>
        <end position="147"/>
    </location>
</feature>
<proteinExistence type="predicted"/>
<dbReference type="GO" id="GO:0005737">
    <property type="term" value="C:cytoplasm"/>
    <property type="evidence" value="ECO:0007669"/>
    <property type="project" value="TreeGrafter"/>
</dbReference>
<dbReference type="HOGENOM" id="CLU_037162_8_1_5"/>
<dbReference type="SUPFAM" id="SSF55811">
    <property type="entry name" value="Nudix"/>
    <property type="match status" value="1"/>
</dbReference>
<comment type="caution">
    <text evidence="6">The sequence shown here is derived from an EMBL/GenBank/DDBJ whole genome shotgun (WGS) entry which is preliminary data.</text>
</comment>
<evidence type="ECO:0000313" key="7">
    <source>
        <dbReference type="Proteomes" id="UP000006230"/>
    </source>
</evidence>
<dbReference type="GO" id="GO:0016462">
    <property type="term" value="F:pyrophosphatase activity"/>
    <property type="evidence" value="ECO:0007669"/>
    <property type="project" value="InterPro"/>
</dbReference>
<dbReference type="PROSITE" id="PS51462">
    <property type="entry name" value="NUDIX"/>
    <property type="match status" value="1"/>
</dbReference>
<evidence type="ECO:0000259" key="5">
    <source>
        <dbReference type="PROSITE" id="PS51462"/>
    </source>
</evidence>
<evidence type="ECO:0000256" key="3">
    <source>
        <dbReference type="ARBA" id="ARBA00022801"/>
    </source>
</evidence>